<name>A0A0E0QXI1_ORYRU</name>
<evidence type="ECO:0000256" key="3">
    <source>
        <dbReference type="ARBA" id="ARBA00023125"/>
    </source>
</evidence>
<proteinExistence type="predicted"/>
<feature type="region of interest" description="Disordered" evidence="6">
    <location>
        <begin position="1"/>
        <end position="24"/>
    </location>
</feature>
<dbReference type="AlphaFoldDB" id="A0A0E0QXI1"/>
<reference evidence="7" key="2">
    <citation type="submission" date="2015-06" db="UniProtKB">
        <authorList>
            <consortium name="EnsemblPlants"/>
        </authorList>
    </citation>
    <scope>IDENTIFICATION</scope>
</reference>
<dbReference type="GO" id="GO:0005634">
    <property type="term" value="C:nucleus"/>
    <property type="evidence" value="ECO:0007669"/>
    <property type="project" value="UniProtKB-SubCell"/>
</dbReference>
<evidence type="ECO:0000313" key="8">
    <source>
        <dbReference type="Proteomes" id="UP000008022"/>
    </source>
</evidence>
<keyword evidence="5" id="KW-0539">Nucleus</keyword>
<keyword evidence="3" id="KW-0238">DNA-binding</keyword>
<reference evidence="8" key="1">
    <citation type="submission" date="2013-06" db="EMBL/GenBank/DDBJ databases">
        <authorList>
            <person name="Zhao Q."/>
        </authorList>
    </citation>
    <scope>NUCLEOTIDE SEQUENCE</scope>
    <source>
        <strain evidence="8">cv. W1943</strain>
    </source>
</reference>
<keyword evidence="8" id="KW-1185">Reference proteome</keyword>
<dbReference type="HOGENOM" id="CLU_089787_0_0_1"/>
<dbReference type="OMA" id="NTVCIFH"/>
<evidence type="ECO:0000256" key="6">
    <source>
        <dbReference type="SAM" id="MobiDB-lite"/>
    </source>
</evidence>
<dbReference type="SUPFAM" id="SSF101936">
    <property type="entry name" value="DNA-binding pseudobarrel domain"/>
    <property type="match status" value="1"/>
</dbReference>
<dbReference type="Gene3D" id="2.40.330.10">
    <property type="entry name" value="DNA-binding pseudobarrel domain"/>
    <property type="match status" value="1"/>
</dbReference>
<evidence type="ECO:0000313" key="7">
    <source>
        <dbReference type="EnsemblPlants" id="ORUFI10G05980.1"/>
    </source>
</evidence>
<comment type="subcellular location">
    <subcellularLocation>
        <location evidence="1">Nucleus</location>
    </subcellularLocation>
</comment>
<evidence type="ECO:0000256" key="4">
    <source>
        <dbReference type="ARBA" id="ARBA00023163"/>
    </source>
</evidence>
<organism evidence="7 8">
    <name type="scientific">Oryza rufipogon</name>
    <name type="common">Brownbeard rice</name>
    <name type="synonym">Asian wild rice</name>
    <dbReference type="NCBI Taxonomy" id="4529"/>
    <lineage>
        <taxon>Eukaryota</taxon>
        <taxon>Viridiplantae</taxon>
        <taxon>Streptophyta</taxon>
        <taxon>Embryophyta</taxon>
        <taxon>Tracheophyta</taxon>
        <taxon>Spermatophyta</taxon>
        <taxon>Magnoliopsida</taxon>
        <taxon>Liliopsida</taxon>
        <taxon>Poales</taxon>
        <taxon>Poaceae</taxon>
        <taxon>BOP clade</taxon>
        <taxon>Oryzoideae</taxon>
        <taxon>Oryzeae</taxon>
        <taxon>Oryzinae</taxon>
        <taxon>Oryza</taxon>
    </lineage>
</organism>
<feature type="compositionally biased region" description="Basic and acidic residues" evidence="6">
    <location>
        <begin position="135"/>
        <end position="153"/>
    </location>
</feature>
<keyword evidence="4" id="KW-0804">Transcription</keyword>
<dbReference type="Gramene" id="ORUFI10G05980.1">
    <property type="protein sequence ID" value="ORUFI10G05980.1"/>
    <property type="gene ID" value="ORUFI10G05980"/>
</dbReference>
<dbReference type="STRING" id="4529.A0A0E0QXI1"/>
<sequence length="271" mass="30362">MTPDQQRSCKSYAEVSSKHGARSGRCSLSTSLRLTAHVTSSIVHEQSSNIRYGENRKHGQRYAYHEPLPPEIVARCNGHDGKHLTLVTRNSKPVNAGKNLLNLLTYVVRFSVSSPSTLDLLILDKHGTSLAIPPSKRDLKLKSKRSTHQDSKGHPSNTDPGPSRIINRRVTKSANNKPKFADLCFCAENYFSKRYSIDHLEQLMTGRTEDIEVQILVGPSVNMVLHTSTDHRCNLKKGWTDFALSNGIKLNTVCIFHFYKTTHLGVIVDIF</sequence>
<evidence type="ECO:0000256" key="1">
    <source>
        <dbReference type="ARBA" id="ARBA00004123"/>
    </source>
</evidence>
<keyword evidence="2" id="KW-0805">Transcription regulation</keyword>
<evidence type="ECO:0000256" key="2">
    <source>
        <dbReference type="ARBA" id="ARBA00023015"/>
    </source>
</evidence>
<protein>
    <recommendedName>
        <fullName evidence="9">TF-B3 domain-containing protein</fullName>
    </recommendedName>
</protein>
<dbReference type="EnsemblPlants" id="ORUFI10G05980.1">
    <property type="protein sequence ID" value="ORUFI10G05980.1"/>
    <property type="gene ID" value="ORUFI10G05980"/>
</dbReference>
<accession>A0A0E0QXI1</accession>
<feature type="region of interest" description="Disordered" evidence="6">
    <location>
        <begin position="133"/>
        <end position="171"/>
    </location>
</feature>
<dbReference type="GO" id="GO:0003677">
    <property type="term" value="F:DNA binding"/>
    <property type="evidence" value="ECO:0007669"/>
    <property type="project" value="UniProtKB-KW"/>
</dbReference>
<dbReference type="InterPro" id="IPR015300">
    <property type="entry name" value="DNA-bd_pseudobarrel_sf"/>
</dbReference>
<evidence type="ECO:0008006" key="9">
    <source>
        <dbReference type="Google" id="ProtNLM"/>
    </source>
</evidence>
<evidence type="ECO:0000256" key="5">
    <source>
        <dbReference type="ARBA" id="ARBA00023242"/>
    </source>
</evidence>
<dbReference type="Proteomes" id="UP000008022">
    <property type="component" value="Unassembled WGS sequence"/>
</dbReference>